<feature type="transmembrane region" description="Helical" evidence="1">
    <location>
        <begin position="64"/>
        <end position="86"/>
    </location>
</feature>
<accession>A0ABW4GEZ8</accession>
<feature type="domain" description="General stress protein 17M-like" evidence="2">
    <location>
        <begin position="16"/>
        <end position="88"/>
    </location>
</feature>
<dbReference type="Proteomes" id="UP001597097">
    <property type="component" value="Unassembled WGS sequence"/>
</dbReference>
<reference evidence="4" key="1">
    <citation type="journal article" date="2019" name="Int. J. Syst. Evol. Microbiol.">
        <title>The Global Catalogue of Microorganisms (GCM) 10K type strain sequencing project: providing services to taxonomists for standard genome sequencing and annotation.</title>
        <authorList>
            <consortium name="The Broad Institute Genomics Platform"/>
            <consortium name="The Broad Institute Genome Sequencing Center for Infectious Disease"/>
            <person name="Wu L."/>
            <person name="Ma J."/>
        </authorList>
    </citation>
    <scope>NUCLEOTIDE SEQUENCE [LARGE SCALE GENOMIC DNA]</scope>
    <source>
        <strain evidence="4">CGMCC 1.15399</strain>
    </source>
</reference>
<dbReference type="RefSeq" id="WP_219536863.1">
    <property type="nucleotide sequence ID" value="NZ_JAHKRM010000033.1"/>
</dbReference>
<keyword evidence="1" id="KW-1133">Transmembrane helix</keyword>
<feature type="transmembrane region" description="Helical" evidence="1">
    <location>
        <begin position="92"/>
        <end position="112"/>
    </location>
</feature>
<evidence type="ECO:0000256" key="1">
    <source>
        <dbReference type="SAM" id="Phobius"/>
    </source>
</evidence>
<evidence type="ECO:0000313" key="3">
    <source>
        <dbReference type="EMBL" id="MFD1541270.1"/>
    </source>
</evidence>
<proteinExistence type="predicted"/>
<dbReference type="Pfam" id="PF11181">
    <property type="entry name" value="YflT"/>
    <property type="match status" value="1"/>
</dbReference>
<evidence type="ECO:0000313" key="4">
    <source>
        <dbReference type="Proteomes" id="UP001597097"/>
    </source>
</evidence>
<evidence type="ECO:0000259" key="2">
    <source>
        <dbReference type="Pfam" id="PF11181"/>
    </source>
</evidence>
<keyword evidence="4" id="KW-1185">Reference proteome</keyword>
<dbReference type="InterPro" id="IPR025889">
    <property type="entry name" value="GSP17M-like_dom"/>
</dbReference>
<sequence>MSLAPHGPITANRVPVASYPTYQEAEKAVDFLSDHGFHVQGTLIVGVGLRSVEQVVSRMTYLRAIGLGAASGAWFGVLIGLFLGIFSPRMTLAVVLWGLIWGLIAGAIYGLIAHSVHGGRRDFVSESGLVADKYEVLVESELVPRAQELLGQIGKSTG</sequence>
<gene>
    <name evidence="3" type="ORF">ACFSJ0_29745</name>
</gene>
<organism evidence="3 4">
    <name type="scientific">Nonomuraea guangzhouensis</name>
    <dbReference type="NCBI Taxonomy" id="1291555"/>
    <lineage>
        <taxon>Bacteria</taxon>
        <taxon>Bacillati</taxon>
        <taxon>Actinomycetota</taxon>
        <taxon>Actinomycetes</taxon>
        <taxon>Streptosporangiales</taxon>
        <taxon>Streptosporangiaceae</taxon>
        <taxon>Nonomuraea</taxon>
    </lineage>
</organism>
<protein>
    <submittedName>
        <fullName evidence="3">General stress protein</fullName>
    </submittedName>
</protein>
<dbReference type="EMBL" id="JBHUCM010000025">
    <property type="protein sequence ID" value="MFD1541270.1"/>
    <property type="molecule type" value="Genomic_DNA"/>
</dbReference>
<name>A0ABW4GEZ8_9ACTN</name>
<comment type="caution">
    <text evidence="3">The sequence shown here is derived from an EMBL/GenBank/DDBJ whole genome shotgun (WGS) entry which is preliminary data.</text>
</comment>
<keyword evidence="1" id="KW-0472">Membrane</keyword>
<keyword evidence="1" id="KW-0812">Transmembrane</keyword>